<dbReference type="EMBL" id="JALLPJ020001322">
    <property type="protein sequence ID" value="KAL3769930.1"/>
    <property type="molecule type" value="Genomic_DNA"/>
</dbReference>
<dbReference type="Gene3D" id="3.30.1490.80">
    <property type="match status" value="1"/>
</dbReference>
<evidence type="ECO:0000256" key="1">
    <source>
        <dbReference type="ARBA" id="ARBA00004965"/>
    </source>
</evidence>
<dbReference type="GO" id="GO:0004363">
    <property type="term" value="F:glutathione synthase activity"/>
    <property type="evidence" value="ECO:0007669"/>
    <property type="project" value="UniProtKB-UniRule"/>
</dbReference>
<dbReference type="InterPro" id="IPR014709">
    <property type="entry name" value="Glutathione_synthase_C_euk"/>
</dbReference>
<dbReference type="PANTHER" id="PTHR11130:SF0">
    <property type="entry name" value="GLUTATHIONE SYNTHETASE"/>
    <property type="match status" value="1"/>
</dbReference>
<dbReference type="InterPro" id="IPR005615">
    <property type="entry name" value="Glutathione_synthase"/>
</dbReference>
<dbReference type="InterPro" id="IPR037013">
    <property type="entry name" value="GSH-S_sub-bd_sf"/>
</dbReference>
<dbReference type="SUPFAM" id="SSF56059">
    <property type="entry name" value="Glutathione synthetase ATP-binding domain-like"/>
    <property type="match status" value="1"/>
</dbReference>
<dbReference type="PANTHER" id="PTHR11130">
    <property type="entry name" value="GLUTATHIONE SYNTHETASE"/>
    <property type="match status" value="1"/>
</dbReference>
<evidence type="ECO:0000313" key="14">
    <source>
        <dbReference type="Proteomes" id="UP001530400"/>
    </source>
</evidence>
<dbReference type="AlphaFoldDB" id="A0ABD3N1F3"/>
<keyword evidence="6 9" id="KW-0547">Nucleotide-binding</keyword>
<dbReference type="InterPro" id="IPR014049">
    <property type="entry name" value="Glutathione_synthase_N_euk"/>
</dbReference>
<comment type="cofactor">
    <cofactor evidence="9 11">
        <name>Mg(2+)</name>
        <dbReference type="ChEBI" id="CHEBI:18420"/>
    </cofactor>
    <text evidence="9 11">Binds 1 Mg(2+) ion per subunit.</text>
</comment>
<gene>
    <name evidence="13" type="ORF">ACHAWO_001878</name>
</gene>
<keyword evidence="8 9" id="KW-0460">Magnesium</keyword>
<evidence type="ECO:0000256" key="8">
    <source>
        <dbReference type="ARBA" id="ARBA00022842"/>
    </source>
</evidence>
<dbReference type="InterPro" id="IPR016185">
    <property type="entry name" value="PreATP-grasp_dom_sf"/>
</dbReference>
<evidence type="ECO:0000256" key="5">
    <source>
        <dbReference type="ARBA" id="ARBA00022723"/>
    </source>
</evidence>
<evidence type="ECO:0000259" key="12">
    <source>
        <dbReference type="Pfam" id="PF03199"/>
    </source>
</evidence>
<evidence type="ECO:0000256" key="9">
    <source>
        <dbReference type="PIRNR" id="PIRNR001558"/>
    </source>
</evidence>
<feature type="domain" description="Glutathione synthase substrate-binding" evidence="12">
    <location>
        <begin position="251"/>
        <end position="368"/>
    </location>
</feature>
<dbReference type="Gene3D" id="3.40.50.1760">
    <property type="entry name" value="Glutathione synthase, substrate-binding domain superfamily, eukaryotic"/>
    <property type="match status" value="1"/>
</dbReference>
<comment type="catalytic activity">
    <reaction evidence="9">
        <text>gamma-L-glutamyl-L-cysteine + glycine + ATP = glutathione + ADP + phosphate + H(+)</text>
        <dbReference type="Rhea" id="RHEA:13557"/>
        <dbReference type="ChEBI" id="CHEBI:15378"/>
        <dbReference type="ChEBI" id="CHEBI:30616"/>
        <dbReference type="ChEBI" id="CHEBI:43474"/>
        <dbReference type="ChEBI" id="CHEBI:57305"/>
        <dbReference type="ChEBI" id="CHEBI:57925"/>
        <dbReference type="ChEBI" id="CHEBI:58173"/>
        <dbReference type="ChEBI" id="CHEBI:456216"/>
        <dbReference type="EC" id="6.3.2.3"/>
    </reaction>
</comment>
<evidence type="ECO:0000256" key="11">
    <source>
        <dbReference type="PIRSR" id="PIRSR001558-2"/>
    </source>
</evidence>
<evidence type="ECO:0000256" key="3">
    <source>
        <dbReference type="ARBA" id="ARBA00022598"/>
    </source>
</evidence>
<comment type="pathway">
    <text evidence="1 9">Sulfur metabolism; glutathione biosynthesis; glutathione from L-cysteine and L-glutamate: step 2/2.</text>
</comment>
<feature type="binding site" evidence="10">
    <location>
        <position position="505"/>
    </location>
    <ligand>
        <name>ATP</name>
        <dbReference type="ChEBI" id="CHEBI:30616"/>
    </ligand>
</feature>
<evidence type="ECO:0000256" key="2">
    <source>
        <dbReference type="ARBA" id="ARBA00010385"/>
    </source>
</evidence>
<dbReference type="EC" id="6.3.2.3" evidence="9"/>
<comment type="similarity">
    <text evidence="2 9">Belongs to the eukaryotic GSH synthase family.</text>
</comment>
<feature type="binding site" evidence="11">
    <location>
        <position position="440"/>
    </location>
    <ligand>
        <name>Mg(2+)</name>
        <dbReference type="ChEBI" id="CHEBI:18420"/>
    </ligand>
</feature>
<dbReference type="Gene3D" id="1.10.1080.10">
    <property type="entry name" value="Glutathione Synthetase, Chain A, domain 3"/>
    <property type="match status" value="1"/>
</dbReference>
<evidence type="ECO:0000256" key="6">
    <source>
        <dbReference type="ARBA" id="ARBA00022741"/>
    </source>
</evidence>
<evidence type="ECO:0000256" key="10">
    <source>
        <dbReference type="PIRSR" id="PIRSR001558-1"/>
    </source>
</evidence>
<dbReference type="Gene3D" id="3.30.470.20">
    <property type="entry name" value="ATP-grasp fold, B domain"/>
    <property type="match status" value="1"/>
</dbReference>
<dbReference type="GO" id="GO:0000287">
    <property type="term" value="F:magnesium ion binding"/>
    <property type="evidence" value="ECO:0007669"/>
    <property type="project" value="UniProtKB-UniRule"/>
</dbReference>
<feature type="binding site" evidence="10">
    <location>
        <position position="447"/>
    </location>
    <ligand>
        <name>ATP</name>
        <dbReference type="ChEBI" id="CHEBI:30616"/>
    </ligand>
</feature>
<proteinExistence type="inferred from homology"/>
<dbReference type="PIRSF" id="PIRSF001558">
    <property type="entry name" value="GSHase"/>
    <property type="match status" value="1"/>
</dbReference>
<feature type="binding site" evidence="10">
    <location>
        <position position="266"/>
    </location>
    <ligand>
        <name>substrate</name>
    </ligand>
</feature>
<dbReference type="Proteomes" id="UP001530400">
    <property type="component" value="Unassembled WGS sequence"/>
</dbReference>
<dbReference type="NCBIfam" id="TIGR01986">
    <property type="entry name" value="glut_syn_euk"/>
    <property type="match status" value="1"/>
</dbReference>
<keyword evidence="7 9" id="KW-0067">ATP-binding</keyword>
<organism evidence="13 14">
    <name type="scientific">Cyclotella atomus</name>
    <dbReference type="NCBI Taxonomy" id="382360"/>
    <lineage>
        <taxon>Eukaryota</taxon>
        <taxon>Sar</taxon>
        <taxon>Stramenopiles</taxon>
        <taxon>Ochrophyta</taxon>
        <taxon>Bacillariophyta</taxon>
        <taxon>Coscinodiscophyceae</taxon>
        <taxon>Thalassiosirophycidae</taxon>
        <taxon>Stephanodiscales</taxon>
        <taxon>Stephanodiscaceae</taxon>
        <taxon>Cyclotella</taxon>
    </lineage>
</organism>
<dbReference type="Pfam" id="PF03917">
    <property type="entry name" value="GSH_synth_ATP"/>
    <property type="match status" value="1"/>
</dbReference>
<feature type="binding site" evidence="10">
    <location>
        <position position="533"/>
    </location>
    <ligand>
        <name>ATP</name>
        <dbReference type="ChEBI" id="CHEBI:30616"/>
    </ligand>
</feature>
<dbReference type="SUPFAM" id="SSF52440">
    <property type="entry name" value="PreATP-grasp domain"/>
    <property type="match status" value="1"/>
</dbReference>
<evidence type="ECO:0000313" key="13">
    <source>
        <dbReference type="EMBL" id="KAL3769930.1"/>
    </source>
</evidence>
<name>A0ABD3N1F3_9STRA</name>
<dbReference type="Gene3D" id="3.30.1490.50">
    <property type="match status" value="1"/>
</dbReference>
<dbReference type="GO" id="GO:0005524">
    <property type="term" value="F:ATP binding"/>
    <property type="evidence" value="ECO:0007669"/>
    <property type="project" value="UniProtKB-UniRule"/>
</dbReference>
<keyword evidence="4 9" id="KW-0317">Glutathione biosynthesis</keyword>
<keyword evidence="3 9" id="KW-0436">Ligase</keyword>
<evidence type="ECO:0000256" key="4">
    <source>
        <dbReference type="ARBA" id="ARBA00022684"/>
    </source>
</evidence>
<feature type="binding site" evidence="10">
    <location>
        <position position="371"/>
    </location>
    <ligand>
        <name>ATP</name>
        <dbReference type="ChEBI" id="CHEBI:30616"/>
    </ligand>
</feature>
<reference evidence="13 14" key="1">
    <citation type="submission" date="2024-10" db="EMBL/GenBank/DDBJ databases">
        <title>Updated reference genomes for cyclostephanoid diatoms.</title>
        <authorList>
            <person name="Roberts W.R."/>
            <person name="Alverson A.J."/>
        </authorList>
    </citation>
    <scope>NUCLEOTIDE SEQUENCE [LARGE SCALE GENOMIC DNA]</scope>
    <source>
        <strain evidence="13 14">AJA010-31</strain>
    </source>
</reference>
<dbReference type="InterPro" id="IPR004887">
    <property type="entry name" value="GSH_synth_subst-bd"/>
</dbReference>
<sequence length="555" mass="61534">MSNDIEIPHLDSTTLQNLISYAVSFSAANGLQVQTKSSSTADSNTNSNTYITAPISLLPQSYPSHLFQRGISLSRPLNLLVEKISQDGEFLRETLKDVRTVDEYTGKLLDLYEAIYMKQDGEFARSADRLGILRSDYMLHSTVADGGKDQYELKQVELNTIASSFAGLASTVANLHRFLTQRMDDGGKLNLFLEENHQCVVRDARAENGVGVPESPAMSQLPLAMFLAHERYCQRFVKNDNDATATTRRPVVLFVVQPNETNTVDQRLLEFALWNNHQVPVVRMSLGELYNKAVLDETTGKFMIQSDNGADESSSEEVAVVYFRAGYAPTDYPSGYNAEDGSGIEWLARERLERSRATKCPCLGYHLAGTKKVQQELARPSVVERFFPEDDGDTSARTIRTVFAGLYSLGADATEQDINAVKDVLLNNAQDKYVLKPQREGGGYNYYGKNLADKIRENCTINEQTIELDPSLSEFILMERLFPPQQRAILLRNGQVEGSGMTISELGCFGTILATEDSEIVHNEYGGFLLRTKFSGVDEGGVASGFATLSSPYLC</sequence>
<keyword evidence="14" id="KW-1185">Reference proteome</keyword>
<comment type="caution">
    <text evidence="13">The sequence shown here is derived from an EMBL/GenBank/DDBJ whole genome shotgun (WGS) entry which is preliminary data.</text>
</comment>
<dbReference type="InterPro" id="IPR014042">
    <property type="entry name" value="Glutathione_synthase_a-hlx"/>
</dbReference>
<accession>A0ABD3N1F3</accession>
<keyword evidence="5 9" id="KW-0479">Metal-binding</keyword>
<evidence type="ECO:0000256" key="7">
    <source>
        <dbReference type="ARBA" id="ARBA00022840"/>
    </source>
</evidence>
<dbReference type="Pfam" id="PF03199">
    <property type="entry name" value="GSH_synthase"/>
    <property type="match status" value="1"/>
</dbReference>
<feature type="binding site" evidence="10">
    <location>
        <position position="531"/>
    </location>
    <ligand>
        <name>substrate</name>
    </ligand>
</feature>
<feature type="binding site" evidence="10">
    <location>
        <begin position="436"/>
        <end position="445"/>
    </location>
    <ligand>
        <name>ATP</name>
        <dbReference type="ChEBI" id="CHEBI:30616"/>
    </ligand>
</feature>
<protein>
    <recommendedName>
        <fullName evidence="9">Glutathione synthetase</fullName>
        <shortName evidence="9">GSH-S</shortName>
        <ecNumber evidence="9">6.3.2.3</ecNumber>
    </recommendedName>
</protein>
<dbReference type="GO" id="GO:0043295">
    <property type="term" value="F:glutathione binding"/>
    <property type="evidence" value="ECO:0007669"/>
    <property type="project" value="UniProtKB-UniRule"/>
</dbReference>
<feature type="binding site" evidence="10">
    <location>
        <position position="539"/>
    </location>
    <ligand>
        <name>ATP</name>
        <dbReference type="ChEBI" id="CHEBI:30616"/>
    </ligand>
</feature>